<dbReference type="RefSeq" id="WP_229671844.1">
    <property type="nucleotide sequence ID" value="NZ_BMNQ01000044.1"/>
</dbReference>
<feature type="region of interest" description="Disordered" evidence="1">
    <location>
        <begin position="103"/>
        <end position="184"/>
    </location>
</feature>
<evidence type="ECO:0000256" key="1">
    <source>
        <dbReference type="SAM" id="MobiDB-lite"/>
    </source>
</evidence>
<accession>A0A917PZQ8</accession>
<evidence type="ECO:0000256" key="2">
    <source>
        <dbReference type="SAM" id="Phobius"/>
    </source>
</evidence>
<reference evidence="3" key="2">
    <citation type="submission" date="2020-09" db="EMBL/GenBank/DDBJ databases">
        <authorList>
            <person name="Sun Q."/>
            <person name="Ohkuma M."/>
        </authorList>
    </citation>
    <scope>NUCLEOTIDE SEQUENCE</scope>
    <source>
        <strain evidence="3">JCM 12580</strain>
    </source>
</reference>
<feature type="transmembrane region" description="Helical" evidence="2">
    <location>
        <begin position="6"/>
        <end position="24"/>
    </location>
</feature>
<proteinExistence type="predicted"/>
<feature type="transmembrane region" description="Helical" evidence="2">
    <location>
        <begin position="36"/>
        <end position="56"/>
    </location>
</feature>
<evidence type="ECO:0000313" key="4">
    <source>
        <dbReference type="Proteomes" id="UP000658382"/>
    </source>
</evidence>
<name>A0A917PZQ8_9BACI</name>
<reference evidence="3" key="1">
    <citation type="journal article" date="2014" name="Int. J. Syst. Evol. Microbiol.">
        <title>Complete genome sequence of Corynebacterium casei LMG S-19264T (=DSM 44701T), isolated from a smear-ripened cheese.</title>
        <authorList>
            <consortium name="US DOE Joint Genome Institute (JGI-PGF)"/>
            <person name="Walter F."/>
            <person name="Albersmeier A."/>
            <person name="Kalinowski J."/>
            <person name="Ruckert C."/>
        </authorList>
    </citation>
    <scope>NUCLEOTIDE SEQUENCE</scope>
    <source>
        <strain evidence="3">JCM 12580</strain>
    </source>
</reference>
<feature type="compositionally biased region" description="Basic and acidic residues" evidence="1">
    <location>
        <begin position="108"/>
        <end position="119"/>
    </location>
</feature>
<dbReference type="Proteomes" id="UP000658382">
    <property type="component" value="Unassembled WGS sequence"/>
</dbReference>
<protein>
    <submittedName>
        <fullName evidence="3">Uncharacterized protein</fullName>
    </submittedName>
</protein>
<organism evidence="3 4">
    <name type="scientific">Lentibacillus kapialis</name>
    <dbReference type="NCBI Taxonomy" id="340214"/>
    <lineage>
        <taxon>Bacteria</taxon>
        <taxon>Bacillati</taxon>
        <taxon>Bacillota</taxon>
        <taxon>Bacilli</taxon>
        <taxon>Bacillales</taxon>
        <taxon>Bacillaceae</taxon>
        <taxon>Lentibacillus</taxon>
    </lineage>
</organism>
<comment type="caution">
    <text evidence="3">The sequence shown here is derived from an EMBL/GenBank/DDBJ whole genome shotgun (WGS) entry which is preliminary data.</text>
</comment>
<dbReference type="SUPFAM" id="SSF90257">
    <property type="entry name" value="Myosin rod fragments"/>
    <property type="match status" value="1"/>
</dbReference>
<sequence>MNTIIMVSMIFILLGLSSYLYSHFRINGITMKKNLPILTLALFLTVLSGCGMDSAAELDKEIEKNENLTSEITELENSNSKLQEEYDELENKFDELTEEVSQLNQENKSIKSENEKLSAEIDSLESSNNELQQQLDKKQKNSASSSNSTSTTSGESSEVGSDATQSTGDCEIKGSVNGIYHTPGSTYYNQTKNVVEWFCSEQEAQEAGYRAPKR</sequence>
<dbReference type="Gene3D" id="1.20.5.4090">
    <property type="match status" value="1"/>
</dbReference>
<keyword evidence="2" id="KW-0812">Transmembrane</keyword>
<evidence type="ECO:0000313" key="3">
    <source>
        <dbReference type="EMBL" id="GGK02287.1"/>
    </source>
</evidence>
<dbReference type="EMBL" id="BMNQ01000044">
    <property type="protein sequence ID" value="GGK02287.1"/>
    <property type="molecule type" value="Genomic_DNA"/>
</dbReference>
<feature type="compositionally biased region" description="Polar residues" evidence="1">
    <location>
        <begin position="124"/>
        <end position="134"/>
    </location>
</feature>
<keyword evidence="4" id="KW-1185">Reference proteome</keyword>
<gene>
    <name evidence="3" type="ORF">GCM10007063_25740</name>
</gene>
<feature type="compositionally biased region" description="Low complexity" evidence="1">
    <location>
        <begin position="141"/>
        <end position="161"/>
    </location>
</feature>
<keyword evidence="2" id="KW-0472">Membrane</keyword>
<dbReference type="AlphaFoldDB" id="A0A917PZQ8"/>
<keyword evidence="2" id="KW-1133">Transmembrane helix</keyword>